<evidence type="ECO:0000256" key="11">
    <source>
        <dbReference type="ARBA" id="ARBA00023277"/>
    </source>
</evidence>
<evidence type="ECO:0000256" key="8">
    <source>
        <dbReference type="ARBA" id="ARBA00022801"/>
    </source>
</evidence>
<evidence type="ECO:0000256" key="17">
    <source>
        <dbReference type="ARBA" id="ARBA00083611"/>
    </source>
</evidence>
<comment type="caution">
    <text evidence="20">The sequence shown here is derived from an EMBL/GenBank/DDBJ whole genome shotgun (WGS) entry which is preliminary data.</text>
</comment>
<dbReference type="AlphaFoldDB" id="A0A8J5PLP7"/>
<feature type="domain" description="Fibronectin type III-like" evidence="19">
    <location>
        <begin position="729"/>
        <end position="796"/>
    </location>
</feature>
<dbReference type="Proteomes" id="UP000693942">
    <property type="component" value="Unassembled WGS sequence"/>
</dbReference>
<accession>A0A8J5PLP7</accession>
<evidence type="ECO:0000256" key="4">
    <source>
        <dbReference type="ARBA" id="ARBA00005336"/>
    </source>
</evidence>
<evidence type="ECO:0000256" key="15">
    <source>
        <dbReference type="ARBA" id="ARBA00078013"/>
    </source>
</evidence>
<dbReference type="GO" id="GO:0005576">
    <property type="term" value="C:extracellular region"/>
    <property type="evidence" value="ECO:0007669"/>
    <property type="project" value="UniProtKB-SubCell"/>
</dbReference>
<feature type="chain" id="PRO_5035165660" description="Beta-glucosidase cel3A" evidence="18">
    <location>
        <begin position="20"/>
        <end position="808"/>
    </location>
</feature>
<sequence length="808" mass="87596">MRLVLFVGAVFGGVAFAQATNKSETYFEELERFRSYGRSPSFYPTPVGTGLGDWASVYQQAQSLVSNMTFEEKANITSGYEGVNGCGGNGGSVPRLDIPGLCYADAGAGVRAFEDVNSYPAGIHLGATWNRDLAYMRALHLGAEFKRKGANVALAPSVGGLGRVVKGGRNWESPSNDPYLTGALTAPTIRGLQQSVIACVKHLIANEQETNRKAAEHLPTKVNASVSSNLDDQTMHELYLWPFYDAIHAGTGSVMCAYNRVNNSYSCQNSKLMNDLLKTQLGFQGFVVSDWYEHKSGVGSANAGLDVVMPVAPLWNGKEGSLVDMVNNGSVNASRLDDMATRIVATWLKYGTLEKGAEGKGFPLNPTLPHEYVEARDPASKTIIRQSAIEGHVLVKNVRNALPFKKPKFLSVFGYDAVAQGVNTPDPTGFTSWAMGHGGAQRYLNGSAFSNDTLFRLFGASEIDSVTGPSVYLNGTLISGGGSGASTGVIHAPLDALKRRAYDDDTFLFWDTSSYSPFVNPASQACLVFINAMASEGYDRKNLTDAYSDHLVTTVASQCSNTIVVVHAAGIRLVDPWIEHDNVTAVIMAHLPGQDSGPALVEILYGEQSPSGRLPYTIAKRESDYGHLLEPDIPRDDHPFYPQSNFTEGVFIDYKHFDQSHIEPRFEFGFGLSYTTFAFSNLTIDVDQTATVLPPNPDVVLPGGISSLWDEVGTITCVVSNTGNVSSAEVAQLYLNLPGEGPSKILRGFEKKVLAPGTREIFKFPLARRDLSSWDTEKQQWVLNRGSYGVMVGKSVLNIQLVSNFTLQ</sequence>
<evidence type="ECO:0000256" key="13">
    <source>
        <dbReference type="ARBA" id="ARBA00023326"/>
    </source>
</evidence>
<dbReference type="PANTHER" id="PTHR42715:SF5">
    <property type="entry name" value="BETA-GLUCOSIDASE M-RELATED"/>
    <property type="match status" value="1"/>
</dbReference>
<protein>
    <recommendedName>
        <fullName evidence="14">Beta-glucosidase cel3A</fullName>
        <ecNumber evidence="5">3.2.1.21</ecNumber>
    </recommendedName>
    <alternativeName>
        <fullName evidence="15">Beta-D-glucoside glucohydrolase cel3A</fullName>
    </alternativeName>
    <alternativeName>
        <fullName evidence="17">Cellobiase cel3A</fullName>
    </alternativeName>
    <alternativeName>
        <fullName evidence="16">Gentiobiase cel3A</fullName>
    </alternativeName>
</protein>
<gene>
    <name evidence="20" type="primary">bglM-2</name>
    <name evidence="20" type="ORF">Forpi1262_v014174</name>
</gene>
<dbReference type="PANTHER" id="PTHR42715">
    <property type="entry name" value="BETA-GLUCOSIDASE"/>
    <property type="match status" value="1"/>
</dbReference>
<dbReference type="Gene3D" id="3.40.50.1700">
    <property type="entry name" value="Glycoside hydrolase family 3 C-terminal domain"/>
    <property type="match status" value="1"/>
</dbReference>
<evidence type="ECO:0000313" key="20">
    <source>
        <dbReference type="EMBL" id="KAG7424976.1"/>
    </source>
</evidence>
<keyword evidence="11" id="KW-0119">Carbohydrate metabolism</keyword>
<evidence type="ECO:0000259" key="19">
    <source>
        <dbReference type="SMART" id="SM01217"/>
    </source>
</evidence>
<keyword evidence="7 18" id="KW-0732">Signal</keyword>
<dbReference type="InterPro" id="IPR002772">
    <property type="entry name" value="Glyco_hydro_3_C"/>
</dbReference>
<reference evidence="20" key="1">
    <citation type="submission" date="2021-04" db="EMBL/GenBank/DDBJ databases">
        <title>First draft genome resource for Brassicaceae pathogens Fusarium oxysporum f. sp. raphani and Fusarium oxysporum f. sp. rapae.</title>
        <authorList>
            <person name="Asai S."/>
        </authorList>
    </citation>
    <scope>NUCLEOTIDE SEQUENCE</scope>
    <source>
        <strain evidence="20">Tf1262</strain>
    </source>
</reference>
<keyword evidence="12" id="KW-0326">Glycosidase</keyword>
<evidence type="ECO:0000256" key="5">
    <source>
        <dbReference type="ARBA" id="ARBA00012744"/>
    </source>
</evidence>
<feature type="signal peptide" evidence="18">
    <location>
        <begin position="1"/>
        <end position="19"/>
    </location>
</feature>
<evidence type="ECO:0000256" key="18">
    <source>
        <dbReference type="SAM" id="SignalP"/>
    </source>
</evidence>
<dbReference type="InterPro" id="IPR026891">
    <property type="entry name" value="Fn3-like"/>
</dbReference>
<dbReference type="Pfam" id="PF00933">
    <property type="entry name" value="Glyco_hydro_3"/>
    <property type="match status" value="1"/>
</dbReference>
<keyword evidence="13" id="KW-0624">Polysaccharide degradation</keyword>
<comment type="pathway">
    <text evidence="3">Glycan metabolism; cellulose degradation.</text>
</comment>
<evidence type="ECO:0000313" key="21">
    <source>
        <dbReference type="Proteomes" id="UP000693942"/>
    </source>
</evidence>
<keyword evidence="10" id="KW-0325">Glycoprotein</keyword>
<comment type="similarity">
    <text evidence="4">Belongs to the glycosyl hydrolase 3 family.</text>
</comment>
<dbReference type="PRINTS" id="PR00133">
    <property type="entry name" value="GLHYDRLASE3"/>
</dbReference>
<dbReference type="GO" id="GO:0030245">
    <property type="term" value="P:cellulose catabolic process"/>
    <property type="evidence" value="ECO:0007669"/>
    <property type="project" value="UniProtKB-KW"/>
</dbReference>
<dbReference type="InterPro" id="IPR036881">
    <property type="entry name" value="Glyco_hydro_3_C_sf"/>
</dbReference>
<dbReference type="InterPro" id="IPR036962">
    <property type="entry name" value="Glyco_hydro_3_N_sf"/>
</dbReference>
<comment type="subcellular location">
    <subcellularLocation>
        <location evidence="2">Secreted</location>
    </subcellularLocation>
</comment>
<dbReference type="InterPro" id="IPR017853">
    <property type="entry name" value="GH"/>
</dbReference>
<evidence type="ECO:0000256" key="7">
    <source>
        <dbReference type="ARBA" id="ARBA00022729"/>
    </source>
</evidence>
<evidence type="ECO:0000256" key="16">
    <source>
        <dbReference type="ARBA" id="ARBA00083231"/>
    </source>
</evidence>
<dbReference type="InterPro" id="IPR013783">
    <property type="entry name" value="Ig-like_fold"/>
</dbReference>
<keyword evidence="9" id="KW-0136">Cellulose degradation</keyword>
<dbReference type="GO" id="GO:0008422">
    <property type="term" value="F:beta-glucosidase activity"/>
    <property type="evidence" value="ECO:0007669"/>
    <property type="project" value="UniProtKB-EC"/>
</dbReference>
<dbReference type="Gene3D" id="3.20.20.300">
    <property type="entry name" value="Glycoside hydrolase, family 3, N-terminal domain"/>
    <property type="match status" value="1"/>
</dbReference>
<evidence type="ECO:0000256" key="6">
    <source>
        <dbReference type="ARBA" id="ARBA00022525"/>
    </source>
</evidence>
<evidence type="ECO:0000256" key="2">
    <source>
        <dbReference type="ARBA" id="ARBA00004613"/>
    </source>
</evidence>
<keyword evidence="6" id="KW-0964">Secreted</keyword>
<evidence type="ECO:0000256" key="1">
    <source>
        <dbReference type="ARBA" id="ARBA00000448"/>
    </source>
</evidence>
<name>A0A8J5PLP7_FUSOX</name>
<proteinExistence type="inferred from homology"/>
<evidence type="ECO:0000256" key="12">
    <source>
        <dbReference type="ARBA" id="ARBA00023295"/>
    </source>
</evidence>
<evidence type="ECO:0000256" key="3">
    <source>
        <dbReference type="ARBA" id="ARBA00004987"/>
    </source>
</evidence>
<evidence type="ECO:0000256" key="10">
    <source>
        <dbReference type="ARBA" id="ARBA00023180"/>
    </source>
</evidence>
<evidence type="ECO:0000256" key="14">
    <source>
        <dbReference type="ARBA" id="ARBA00070030"/>
    </source>
</evidence>
<comment type="catalytic activity">
    <reaction evidence="1">
        <text>Hydrolysis of terminal, non-reducing beta-D-glucosyl residues with release of beta-D-glucose.</text>
        <dbReference type="EC" id="3.2.1.21"/>
    </reaction>
</comment>
<dbReference type="Gene3D" id="2.60.40.10">
    <property type="entry name" value="Immunoglobulins"/>
    <property type="match status" value="1"/>
</dbReference>
<dbReference type="FunFam" id="3.20.20.300:FF:000002">
    <property type="entry name" value="Probable beta-glucosidase"/>
    <property type="match status" value="1"/>
</dbReference>
<dbReference type="SUPFAM" id="SSF51445">
    <property type="entry name" value="(Trans)glycosidases"/>
    <property type="match status" value="1"/>
</dbReference>
<dbReference type="EC" id="3.2.1.21" evidence="5"/>
<keyword evidence="8" id="KW-0378">Hydrolase</keyword>
<dbReference type="SMART" id="SM01217">
    <property type="entry name" value="Fn3_like"/>
    <property type="match status" value="1"/>
</dbReference>
<dbReference type="Pfam" id="PF14310">
    <property type="entry name" value="Fn3-like"/>
    <property type="match status" value="1"/>
</dbReference>
<dbReference type="EMBL" id="JAELUR010000012">
    <property type="protein sequence ID" value="KAG7424976.1"/>
    <property type="molecule type" value="Genomic_DNA"/>
</dbReference>
<dbReference type="SUPFAM" id="SSF52279">
    <property type="entry name" value="Beta-D-glucan exohydrolase, C-terminal domain"/>
    <property type="match status" value="1"/>
</dbReference>
<dbReference type="InterPro" id="IPR001764">
    <property type="entry name" value="Glyco_hydro_3_N"/>
</dbReference>
<organism evidence="20 21">
    <name type="scientific">Fusarium oxysporum f. sp. raphani</name>
    <dbReference type="NCBI Taxonomy" id="96318"/>
    <lineage>
        <taxon>Eukaryota</taxon>
        <taxon>Fungi</taxon>
        <taxon>Dikarya</taxon>
        <taxon>Ascomycota</taxon>
        <taxon>Pezizomycotina</taxon>
        <taxon>Sordariomycetes</taxon>
        <taxon>Hypocreomycetidae</taxon>
        <taxon>Hypocreales</taxon>
        <taxon>Nectriaceae</taxon>
        <taxon>Fusarium</taxon>
        <taxon>Fusarium oxysporum species complex</taxon>
    </lineage>
</organism>
<evidence type="ECO:0000256" key="9">
    <source>
        <dbReference type="ARBA" id="ARBA00023001"/>
    </source>
</evidence>
<dbReference type="Pfam" id="PF01915">
    <property type="entry name" value="Glyco_hydro_3_C"/>
    <property type="match status" value="1"/>
</dbReference>
<dbReference type="InterPro" id="IPR050288">
    <property type="entry name" value="Cellulose_deg_GH3"/>
</dbReference>